<comment type="caution">
    <text evidence="3">The sequence shown here is derived from an EMBL/GenBank/DDBJ whole genome shotgun (WGS) entry which is preliminary data.</text>
</comment>
<sequence>MTKLVLTGWSAISPYGRGREAFLGRRATGHDVPDFSAREALGSKGTRSMTRLTALAIATVGDLIADTGCDTGADTGLVLGTTTGSAQSMMDFTRSSLTAARPHRVDPALFPNTVMNCAAGQCAIWHGLRGPNVTIAGGRTAGLMALSYTGRLIRSHRAKRVLVGAAEECSPARARLIDLARPPHEIPKPLTEGCAATLAESVDHDAPGRAEILAVRSRLCLDGSPGAALRDCVDAALVSASCAGNRIWAVSGTGTTQERELLAGRPTWIDGLPGDASSASATFQLVSVLAAAELNPSHVDRFALVTAVDTDGSSACVVLRLIGSPR</sequence>
<dbReference type="EMBL" id="QUNO01000031">
    <property type="protein sequence ID" value="REH26993.1"/>
    <property type="molecule type" value="Genomic_DNA"/>
</dbReference>
<keyword evidence="1" id="KW-0808">Transferase</keyword>
<dbReference type="Pfam" id="PF00109">
    <property type="entry name" value="ketoacyl-synt"/>
    <property type="match status" value="1"/>
</dbReference>
<feature type="domain" description="Beta-ketoacyl synthase-like N-terminal" evidence="2">
    <location>
        <begin position="43"/>
        <end position="170"/>
    </location>
</feature>
<dbReference type="PANTHER" id="PTHR11712:SF336">
    <property type="entry name" value="3-OXOACYL-[ACYL-CARRIER-PROTEIN] SYNTHASE, MITOCHONDRIAL"/>
    <property type="match status" value="1"/>
</dbReference>
<evidence type="ECO:0000313" key="4">
    <source>
        <dbReference type="Proteomes" id="UP000256269"/>
    </source>
</evidence>
<name>A0A3E0GTE5_9PSEU</name>
<organism evidence="3 4">
    <name type="scientific">Kutzneria buriramensis</name>
    <dbReference type="NCBI Taxonomy" id="1045776"/>
    <lineage>
        <taxon>Bacteria</taxon>
        <taxon>Bacillati</taxon>
        <taxon>Actinomycetota</taxon>
        <taxon>Actinomycetes</taxon>
        <taxon>Pseudonocardiales</taxon>
        <taxon>Pseudonocardiaceae</taxon>
        <taxon>Kutzneria</taxon>
    </lineage>
</organism>
<proteinExistence type="predicted"/>
<dbReference type="SUPFAM" id="SSF53901">
    <property type="entry name" value="Thiolase-like"/>
    <property type="match status" value="1"/>
</dbReference>
<accession>A0A3E0GTE5</accession>
<protein>
    <submittedName>
        <fullName evidence="3">3-oxoacyl-[acyl-carrier-protein] synthase II</fullName>
    </submittedName>
</protein>
<dbReference type="InterPro" id="IPR016039">
    <property type="entry name" value="Thiolase-like"/>
</dbReference>
<reference evidence="3 4" key="1">
    <citation type="submission" date="2018-08" db="EMBL/GenBank/DDBJ databases">
        <title>Genomic Encyclopedia of Archaeal and Bacterial Type Strains, Phase II (KMG-II): from individual species to whole genera.</title>
        <authorList>
            <person name="Goeker M."/>
        </authorList>
    </citation>
    <scope>NUCLEOTIDE SEQUENCE [LARGE SCALE GENOMIC DNA]</scope>
    <source>
        <strain evidence="3 4">DSM 45791</strain>
    </source>
</reference>
<gene>
    <name evidence="3" type="ORF">BCF44_13148</name>
</gene>
<dbReference type="InterPro" id="IPR014030">
    <property type="entry name" value="Ketoacyl_synth_N"/>
</dbReference>
<evidence type="ECO:0000313" key="3">
    <source>
        <dbReference type="EMBL" id="REH26993.1"/>
    </source>
</evidence>
<dbReference type="Gene3D" id="3.40.47.10">
    <property type="match status" value="1"/>
</dbReference>
<dbReference type="InterPro" id="IPR000794">
    <property type="entry name" value="Beta-ketoacyl_synthase"/>
</dbReference>
<evidence type="ECO:0000256" key="1">
    <source>
        <dbReference type="ARBA" id="ARBA00022679"/>
    </source>
</evidence>
<dbReference type="OrthoDB" id="7061549at2"/>
<keyword evidence="4" id="KW-1185">Reference proteome</keyword>
<dbReference type="GO" id="GO:0006633">
    <property type="term" value="P:fatty acid biosynthetic process"/>
    <property type="evidence" value="ECO:0007669"/>
    <property type="project" value="TreeGrafter"/>
</dbReference>
<dbReference type="GO" id="GO:0004315">
    <property type="term" value="F:3-oxoacyl-[acyl-carrier-protein] synthase activity"/>
    <property type="evidence" value="ECO:0007669"/>
    <property type="project" value="TreeGrafter"/>
</dbReference>
<dbReference type="AlphaFoldDB" id="A0A3E0GTE5"/>
<dbReference type="PANTHER" id="PTHR11712">
    <property type="entry name" value="POLYKETIDE SYNTHASE-RELATED"/>
    <property type="match status" value="1"/>
</dbReference>
<evidence type="ECO:0000259" key="2">
    <source>
        <dbReference type="Pfam" id="PF00109"/>
    </source>
</evidence>
<dbReference type="Proteomes" id="UP000256269">
    <property type="component" value="Unassembled WGS sequence"/>
</dbReference>
<dbReference type="RefSeq" id="WP_116181824.1">
    <property type="nucleotide sequence ID" value="NZ_CP144375.1"/>
</dbReference>